<dbReference type="AlphaFoldDB" id="A0A1I8AIS2"/>
<reference evidence="3" key="1">
    <citation type="submission" date="2016-11" db="UniProtKB">
        <authorList>
            <consortium name="WormBaseParasite"/>
        </authorList>
    </citation>
    <scope>IDENTIFICATION</scope>
</reference>
<sequence length="108" mass="11992">LVTACDIRLATQNAIFCLKEISIAVILEHGALSRLPKITNHSAWLREIAFTGRRFDAAEALKHCRLLLTLDCRVAFILIDLRIHLSVAEKELREGAAEGGAEDGQKDR</sequence>
<name>A0A1I8AIS2_9BILA</name>
<dbReference type="GO" id="GO:0051750">
    <property type="term" value="F:delta(3,5)-delta(2,4)-dienoyl-CoA isomerase activity"/>
    <property type="evidence" value="ECO:0007669"/>
    <property type="project" value="TreeGrafter"/>
</dbReference>
<accession>A0A1I8AIS2</accession>
<dbReference type="InterPro" id="IPR029045">
    <property type="entry name" value="ClpP/crotonase-like_dom_sf"/>
</dbReference>
<comment type="similarity">
    <text evidence="1">Belongs to the enoyl-CoA hydratase/isomerase family.</text>
</comment>
<dbReference type="PANTHER" id="PTHR43149:SF1">
    <property type="entry name" value="DELTA(3,5)-DELTA(2,4)-DIENOYL-COA ISOMERASE, MITOCHONDRIAL"/>
    <property type="match status" value="1"/>
</dbReference>
<keyword evidence="2" id="KW-1185">Reference proteome</keyword>
<dbReference type="Proteomes" id="UP000095287">
    <property type="component" value="Unplaced"/>
</dbReference>
<dbReference type="InterPro" id="IPR001753">
    <property type="entry name" value="Enoyl-CoA_hydra/iso"/>
</dbReference>
<dbReference type="SUPFAM" id="SSF52096">
    <property type="entry name" value="ClpP/crotonase"/>
    <property type="match status" value="1"/>
</dbReference>
<dbReference type="PANTHER" id="PTHR43149">
    <property type="entry name" value="ENOYL-COA HYDRATASE"/>
    <property type="match status" value="1"/>
</dbReference>
<dbReference type="InterPro" id="IPR045002">
    <property type="entry name" value="Ech1-like"/>
</dbReference>
<evidence type="ECO:0000256" key="1">
    <source>
        <dbReference type="ARBA" id="ARBA00005254"/>
    </source>
</evidence>
<dbReference type="Pfam" id="PF00378">
    <property type="entry name" value="ECH_1"/>
    <property type="match status" value="1"/>
</dbReference>
<evidence type="ECO:0000313" key="2">
    <source>
        <dbReference type="Proteomes" id="UP000095287"/>
    </source>
</evidence>
<dbReference type="WBParaSite" id="L893_g6213.t1">
    <property type="protein sequence ID" value="L893_g6213.t1"/>
    <property type="gene ID" value="L893_g6213"/>
</dbReference>
<dbReference type="Gene3D" id="3.90.226.10">
    <property type="entry name" value="2-enoyl-CoA Hydratase, Chain A, domain 1"/>
    <property type="match status" value="1"/>
</dbReference>
<evidence type="ECO:0000313" key="3">
    <source>
        <dbReference type="WBParaSite" id="L893_g6213.t1"/>
    </source>
</evidence>
<proteinExistence type="inferred from homology"/>
<organism evidence="2 3">
    <name type="scientific">Steinernema glaseri</name>
    <dbReference type="NCBI Taxonomy" id="37863"/>
    <lineage>
        <taxon>Eukaryota</taxon>
        <taxon>Metazoa</taxon>
        <taxon>Ecdysozoa</taxon>
        <taxon>Nematoda</taxon>
        <taxon>Chromadorea</taxon>
        <taxon>Rhabditida</taxon>
        <taxon>Tylenchina</taxon>
        <taxon>Panagrolaimomorpha</taxon>
        <taxon>Strongyloidoidea</taxon>
        <taxon>Steinernematidae</taxon>
        <taxon>Steinernema</taxon>
    </lineage>
</organism>
<protein>
    <submittedName>
        <fullName evidence="3">Rav1p_C domain-containing protein</fullName>
    </submittedName>
</protein>